<dbReference type="InterPro" id="IPR041413">
    <property type="entry name" value="MLTR_LBD"/>
</dbReference>
<organism evidence="3 4">
    <name type="scientific">Actinocrinis puniceicyclus</name>
    <dbReference type="NCBI Taxonomy" id="977794"/>
    <lineage>
        <taxon>Bacteria</taxon>
        <taxon>Bacillati</taxon>
        <taxon>Actinomycetota</taxon>
        <taxon>Actinomycetes</taxon>
        <taxon>Catenulisporales</taxon>
        <taxon>Actinospicaceae</taxon>
        <taxon>Actinocrinis</taxon>
    </lineage>
</organism>
<dbReference type="PANTHER" id="PTHR35010">
    <property type="entry name" value="BLL4672 PROTEIN-RELATED"/>
    <property type="match status" value="1"/>
</dbReference>
<gene>
    <name evidence="3" type="ORF">KGA66_16675</name>
</gene>
<feature type="domain" description="HTH cro/C1-type" evidence="2">
    <location>
        <begin position="45"/>
        <end position="117"/>
    </location>
</feature>
<dbReference type="Pfam" id="PF13560">
    <property type="entry name" value="HTH_31"/>
    <property type="match status" value="1"/>
</dbReference>
<proteinExistence type="predicted"/>
<dbReference type="EMBL" id="JAGSXH010000057">
    <property type="protein sequence ID" value="MBS2964694.1"/>
    <property type="molecule type" value="Genomic_DNA"/>
</dbReference>
<evidence type="ECO:0000313" key="4">
    <source>
        <dbReference type="Proteomes" id="UP000677913"/>
    </source>
</evidence>
<dbReference type="GO" id="GO:0003677">
    <property type="term" value="F:DNA binding"/>
    <property type="evidence" value="ECO:0007669"/>
    <property type="project" value="InterPro"/>
</dbReference>
<protein>
    <submittedName>
        <fullName evidence="3">Helix-turn-helix domain-containing protein</fullName>
    </submittedName>
</protein>
<dbReference type="Gene3D" id="3.30.450.180">
    <property type="match status" value="1"/>
</dbReference>
<reference evidence="3" key="1">
    <citation type="submission" date="2021-04" db="EMBL/GenBank/DDBJ databases">
        <title>Genome based classification of Actinospica acidithermotolerans sp. nov., an actinobacterium isolated from an Indonesian hot spring.</title>
        <authorList>
            <person name="Kusuma A.B."/>
            <person name="Putra K.E."/>
            <person name="Nafisah S."/>
            <person name="Loh J."/>
            <person name="Nouioui I."/>
            <person name="Goodfellow M."/>
        </authorList>
    </citation>
    <scope>NUCLEOTIDE SEQUENCE</scope>
    <source>
        <strain evidence="3">DSM 45618</strain>
    </source>
</reference>
<dbReference type="InterPro" id="IPR001387">
    <property type="entry name" value="Cro/C1-type_HTH"/>
</dbReference>
<dbReference type="Gene3D" id="1.10.260.40">
    <property type="entry name" value="lambda repressor-like DNA-binding domains"/>
    <property type="match status" value="1"/>
</dbReference>
<dbReference type="Pfam" id="PF17765">
    <property type="entry name" value="MLTR_LBD"/>
    <property type="match status" value="1"/>
</dbReference>
<dbReference type="InterPro" id="IPR010982">
    <property type="entry name" value="Lambda_DNA-bd_dom_sf"/>
</dbReference>
<evidence type="ECO:0000256" key="1">
    <source>
        <dbReference type="SAM" id="MobiDB-lite"/>
    </source>
</evidence>
<evidence type="ECO:0000313" key="3">
    <source>
        <dbReference type="EMBL" id="MBS2964694.1"/>
    </source>
</evidence>
<dbReference type="PANTHER" id="PTHR35010:SF2">
    <property type="entry name" value="BLL4672 PROTEIN"/>
    <property type="match status" value="1"/>
</dbReference>
<dbReference type="SUPFAM" id="SSF47413">
    <property type="entry name" value="lambda repressor-like DNA-binding domains"/>
    <property type="match status" value="1"/>
</dbReference>
<accession>A0A8J7WR74</accession>
<feature type="region of interest" description="Disordered" evidence="1">
    <location>
        <begin position="1"/>
        <end position="30"/>
    </location>
</feature>
<dbReference type="CDD" id="cd00093">
    <property type="entry name" value="HTH_XRE"/>
    <property type="match status" value="1"/>
</dbReference>
<dbReference type="RefSeq" id="WP_211469053.1">
    <property type="nucleotide sequence ID" value="NZ_JAGSXH010000057.1"/>
</dbReference>
<evidence type="ECO:0000259" key="2">
    <source>
        <dbReference type="SMART" id="SM00530"/>
    </source>
</evidence>
<dbReference type="AlphaFoldDB" id="A0A8J7WR74"/>
<dbReference type="Proteomes" id="UP000677913">
    <property type="component" value="Unassembled WGS sequence"/>
</dbReference>
<dbReference type="SMART" id="SM00530">
    <property type="entry name" value="HTH_XRE"/>
    <property type="match status" value="1"/>
</dbReference>
<name>A0A8J7WR74_9ACTN</name>
<comment type="caution">
    <text evidence="3">The sequence shown here is derived from an EMBL/GenBank/DDBJ whole genome shotgun (WGS) entry which is preliminary data.</text>
</comment>
<keyword evidence="4" id="KW-1185">Reference proteome</keyword>
<sequence length="328" mass="36722">MAVPTITDGAPVDHAPGGSRPRDRHETQFLSRQAGKVRRTELGTFLRSRRERLTPEGVGLPPSLRRRTPGLRREEVAQLAGVGVTWYTWLEQGRPINASTQVLDSIARALRLDPDEHTHLYRLADVPSLAQVATPRCTVDPEVQQILDELSSIACALNERFDVLAWNAAYQRLFPGIANFRGKYRNSVWSIFTSPGCCHPYVNRTEESPRLVATLRAAYAHHVGEPYWEQFIKDLLERSQQFATLWAQHEVAGYGTRIKIFNHPAVGPLRLKSTSLGVHATPGTRVIVYLPDDDDTAQGLRRLENDCSASTWPPLPCGHSFMESLSSQ</sequence>